<evidence type="ECO:0000313" key="2">
    <source>
        <dbReference type="Proteomes" id="UP000826775"/>
    </source>
</evidence>
<dbReference type="Proteomes" id="UP000826775">
    <property type="component" value="Chromosome"/>
</dbReference>
<gene>
    <name evidence="1" type="ORF">NHP190003_07510</name>
</gene>
<name>A0ABM7SBR1_9HELI</name>
<protein>
    <submittedName>
        <fullName evidence="1">Uncharacterized protein</fullName>
    </submittedName>
</protein>
<proteinExistence type="predicted"/>
<dbReference type="RefSeq" id="WP_221280792.1">
    <property type="nucleotide sequence ID" value="NZ_AP024814.1"/>
</dbReference>
<dbReference type="EMBL" id="AP024814">
    <property type="protein sequence ID" value="BCZ17469.1"/>
    <property type="molecule type" value="Genomic_DNA"/>
</dbReference>
<sequence>MKAAKFALNCDGQKIRNLKDLKEHFDILDVLELFKNQTLHRWLKFNNHAQELQAIQAINAPQDLEIVCQLCQIFGVSVNRGVLEEMFAFSTPTQQTLPQTQILPPPLLEKPIY</sequence>
<keyword evidence="2" id="KW-1185">Reference proteome</keyword>
<reference evidence="1 2" key="1">
    <citation type="submission" date="2021-07" db="EMBL/GenBank/DDBJ databases">
        <title>Novel Helicobacter sp. Isolated from a dog.</title>
        <authorList>
            <person name="Rimbara E."/>
            <person name="Suzuki M."/>
        </authorList>
    </citation>
    <scope>NUCLEOTIDE SEQUENCE [LARGE SCALE GENOMIC DNA]</scope>
    <source>
        <strain evidence="2">NHP19-003</strain>
    </source>
</reference>
<evidence type="ECO:0000313" key="1">
    <source>
        <dbReference type="EMBL" id="BCZ17469.1"/>
    </source>
</evidence>
<accession>A0ABM7SBR1</accession>
<organism evidence="1 2">
    <name type="scientific">Helicobacter gastrocanis</name>
    <dbReference type="NCBI Taxonomy" id="2849641"/>
    <lineage>
        <taxon>Bacteria</taxon>
        <taxon>Pseudomonadati</taxon>
        <taxon>Campylobacterota</taxon>
        <taxon>Epsilonproteobacteria</taxon>
        <taxon>Campylobacterales</taxon>
        <taxon>Helicobacteraceae</taxon>
        <taxon>Helicobacter</taxon>
    </lineage>
</organism>